<evidence type="ECO:0000259" key="1">
    <source>
        <dbReference type="Pfam" id="PF24840"/>
    </source>
</evidence>
<evidence type="ECO:0000313" key="2">
    <source>
        <dbReference type="EMBL" id="KAK9811284.1"/>
    </source>
</evidence>
<dbReference type="SUPFAM" id="SSF54427">
    <property type="entry name" value="NTF2-like"/>
    <property type="match status" value="1"/>
</dbReference>
<dbReference type="Pfam" id="PF24840">
    <property type="entry name" value="NTF2_SigF"/>
    <property type="match status" value="1"/>
</dbReference>
<dbReference type="Gene3D" id="3.10.450.50">
    <property type="match status" value="1"/>
</dbReference>
<reference evidence="2 3" key="1">
    <citation type="journal article" date="2024" name="Nat. Commun.">
        <title>Phylogenomics reveals the evolutionary origins of lichenization in chlorophyte algae.</title>
        <authorList>
            <person name="Puginier C."/>
            <person name="Libourel C."/>
            <person name="Otte J."/>
            <person name="Skaloud P."/>
            <person name="Haon M."/>
            <person name="Grisel S."/>
            <person name="Petersen M."/>
            <person name="Berrin J.G."/>
            <person name="Delaux P.M."/>
            <person name="Dal Grande F."/>
            <person name="Keller J."/>
        </authorList>
    </citation>
    <scope>NUCLEOTIDE SEQUENCE [LARGE SCALE GENOMIC DNA]</scope>
    <source>
        <strain evidence="2 3">SAG 2043</strain>
    </source>
</reference>
<gene>
    <name evidence="2" type="ORF">WJX72_001114</name>
</gene>
<dbReference type="InterPro" id="IPR057514">
    <property type="entry name" value="NTF2_SigF"/>
</dbReference>
<evidence type="ECO:0000313" key="3">
    <source>
        <dbReference type="Proteomes" id="UP001489004"/>
    </source>
</evidence>
<dbReference type="PANTHER" id="PTHR35393">
    <property type="entry name" value="CHROMOSOME 1, WHOLE GENOME SHOTGUN SEQUENCE"/>
    <property type="match status" value="1"/>
</dbReference>
<dbReference type="Proteomes" id="UP001489004">
    <property type="component" value="Unassembled WGS sequence"/>
</dbReference>
<name>A0AAW1PNZ7_9CHLO</name>
<dbReference type="InterPro" id="IPR032710">
    <property type="entry name" value="NTF2-like_dom_sf"/>
</dbReference>
<sequence length="186" mass="21375">MQNLDKDLDQTIETLLRGDYASLKLVVKRCFTEDAVFDHPFLVATGRNQIFEVYRYWNSVCTKDLRFRINQRVISASGDQVALHLSEWITPHFYPSALLPSPVLHLIIILQFVDTPRGKVICRQEDHPLWLESLVYQIPVIGPLYKQGWRRFVGAAIVKATPFLDHVLGEVQDATKSTRSNAKLQQ</sequence>
<comment type="caution">
    <text evidence="2">The sequence shown here is derived from an EMBL/GenBank/DDBJ whole genome shotgun (WGS) entry which is preliminary data.</text>
</comment>
<feature type="domain" description="SigF-like NTF2-like" evidence="1">
    <location>
        <begin position="1"/>
        <end position="163"/>
    </location>
</feature>
<dbReference type="AlphaFoldDB" id="A0AAW1PNZ7"/>
<protein>
    <recommendedName>
        <fullName evidence="1">SigF-like NTF2-like domain-containing protein</fullName>
    </recommendedName>
</protein>
<keyword evidence="3" id="KW-1185">Reference proteome</keyword>
<accession>A0AAW1PNZ7</accession>
<organism evidence="2 3">
    <name type="scientific">[Myrmecia] bisecta</name>
    <dbReference type="NCBI Taxonomy" id="41462"/>
    <lineage>
        <taxon>Eukaryota</taxon>
        <taxon>Viridiplantae</taxon>
        <taxon>Chlorophyta</taxon>
        <taxon>core chlorophytes</taxon>
        <taxon>Trebouxiophyceae</taxon>
        <taxon>Trebouxiales</taxon>
        <taxon>Trebouxiaceae</taxon>
        <taxon>Myrmecia</taxon>
    </lineage>
</organism>
<dbReference type="EMBL" id="JALJOR010000009">
    <property type="protein sequence ID" value="KAK9811284.1"/>
    <property type="molecule type" value="Genomic_DNA"/>
</dbReference>
<proteinExistence type="predicted"/>
<dbReference type="PANTHER" id="PTHR35393:SF1">
    <property type="entry name" value="SNOAL-LIKE DOMAIN-CONTAINING PROTEIN"/>
    <property type="match status" value="1"/>
</dbReference>